<keyword evidence="1" id="KW-1133">Transmembrane helix</keyword>
<feature type="transmembrane region" description="Helical" evidence="1">
    <location>
        <begin position="15"/>
        <end position="39"/>
    </location>
</feature>
<evidence type="ECO:0000313" key="3">
    <source>
        <dbReference type="Proteomes" id="UP001279734"/>
    </source>
</evidence>
<keyword evidence="1" id="KW-0812">Transmembrane</keyword>
<accession>A0AAD3SLU4</accession>
<keyword evidence="3" id="KW-1185">Reference proteome</keyword>
<evidence type="ECO:0000313" key="2">
    <source>
        <dbReference type="EMBL" id="GMH14088.1"/>
    </source>
</evidence>
<dbReference type="EMBL" id="BSYO01000013">
    <property type="protein sequence ID" value="GMH14088.1"/>
    <property type="molecule type" value="Genomic_DNA"/>
</dbReference>
<comment type="caution">
    <text evidence="2">The sequence shown here is derived from an EMBL/GenBank/DDBJ whole genome shotgun (WGS) entry which is preliminary data.</text>
</comment>
<protein>
    <submittedName>
        <fullName evidence="2">Uncharacterized protein</fullName>
    </submittedName>
</protein>
<organism evidence="2 3">
    <name type="scientific">Nepenthes gracilis</name>
    <name type="common">Slender pitcher plant</name>
    <dbReference type="NCBI Taxonomy" id="150966"/>
    <lineage>
        <taxon>Eukaryota</taxon>
        <taxon>Viridiplantae</taxon>
        <taxon>Streptophyta</taxon>
        <taxon>Embryophyta</taxon>
        <taxon>Tracheophyta</taxon>
        <taxon>Spermatophyta</taxon>
        <taxon>Magnoliopsida</taxon>
        <taxon>eudicotyledons</taxon>
        <taxon>Gunneridae</taxon>
        <taxon>Pentapetalae</taxon>
        <taxon>Caryophyllales</taxon>
        <taxon>Nepenthaceae</taxon>
        <taxon>Nepenthes</taxon>
    </lineage>
</organism>
<proteinExistence type="predicted"/>
<dbReference type="Proteomes" id="UP001279734">
    <property type="component" value="Unassembled WGS sequence"/>
</dbReference>
<sequence>MQLIGWWWWSVPVDFIIAAGVVVLGSALGCGFFCALGLLDDDHIPDKSFLSPRYYDLDWSLLFLWFEMRQQDANLASLWLWMRCQCYFLMLVLLMDSQGSLLGCVSEVGAAVEDVGRLDHVAGDTMTVLSELWLWIQLG</sequence>
<reference evidence="2" key="1">
    <citation type="submission" date="2023-05" db="EMBL/GenBank/DDBJ databases">
        <title>Nepenthes gracilis genome sequencing.</title>
        <authorList>
            <person name="Fukushima K."/>
        </authorList>
    </citation>
    <scope>NUCLEOTIDE SEQUENCE</scope>
    <source>
        <strain evidence="2">SING2019-196</strain>
    </source>
</reference>
<evidence type="ECO:0000256" key="1">
    <source>
        <dbReference type="SAM" id="Phobius"/>
    </source>
</evidence>
<dbReference type="AlphaFoldDB" id="A0AAD3SLU4"/>
<gene>
    <name evidence="2" type="ORF">Nepgr_015929</name>
</gene>
<name>A0AAD3SLU4_NEPGR</name>
<keyword evidence="1" id="KW-0472">Membrane</keyword>